<keyword evidence="1" id="KW-0472">Membrane</keyword>
<protein>
    <submittedName>
        <fullName evidence="2">Uncharacterized protein</fullName>
    </submittedName>
</protein>
<feature type="transmembrane region" description="Helical" evidence="1">
    <location>
        <begin position="7"/>
        <end position="27"/>
    </location>
</feature>
<feature type="transmembrane region" description="Helical" evidence="1">
    <location>
        <begin position="66"/>
        <end position="91"/>
    </location>
</feature>
<dbReference type="AlphaFoldDB" id="A0A168I6X8"/>
<dbReference type="RefSeq" id="WP_245700174.1">
    <property type="nucleotide sequence ID" value="NZ_LVJH01000044.1"/>
</dbReference>
<organism evidence="2 3">
    <name type="scientific">Paenibacillus glacialis</name>
    <dbReference type="NCBI Taxonomy" id="494026"/>
    <lineage>
        <taxon>Bacteria</taxon>
        <taxon>Bacillati</taxon>
        <taxon>Bacillota</taxon>
        <taxon>Bacilli</taxon>
        <taxon>Bacillales</taxon>
        <taxon>Paenibacillaceae</taxon>
        <taxon>Paenibacillus</taxon>
    </lineage>
</organism>
<keyword evidence="3" id="KW-1185">Reference proteome</keyword>
<name>A0A168I6X8_9BACL</name>
<keyword evidence="1" id="KW-0812">Transmembrane</keyword>
<dbReference type="Proteomes" id="UP000076967">
    <property type="component" value="Unassembled WGS sequence"/>
</dbReference>
<dbReference type="STRING" id="494026.PGLA_19370"/>
<feature type="transmembrane region" description="Helical" evidence="1">
    <location>
        <begin position="33"/>
        <end position="54"/>
    </location>
</feature>
<accession>A0A168I6X8</accession>
<evidence type="ECO:0000313" key="3">
    <source>
        <dbReference type="Proteomes" id="UP000076967"/>
    </source>
</evidence>
<keyword evidence="1" id="KW-1133">Transmembrane helix</keyword>
<gene>
    <name evidence="2" type="ORF">PGLA_19370</name>
</gene>
<dbReference type="EMBL" id="LVJH01000044">
    <property type="protein sequence ID" value="OAB38931.1"/>
    <property type="molecule type" value="Genomic_DNA"/>
</dbReference>
<evidence type="ECO:0000313" key="2">
    <source>
        <dbReference type="EMBL" id="OAB38931.1"/>
    </source>
</evidence>
<proteinExistence type="predicted"/>
<comment type="caution">
    <text evidence="2">The sequence shown here is derived from an EMBL/GenBank/DDBJ whole genome shotgun (WGS) entry which is preliminary data.</text>
</comment>
<reference evidence="2 3" key="1">
    <citation type="submission" date="2016-03" db="EMBL/GenBank/DDBJ databases">
        <title>Draft genome sequence of Paenibacillus glacialis DSM 22343.</title>
        <authorList>
            <person name="Shin S.-K."/>
            <person name="Yi H."/>
        </authorList>
    </citation>
    <scope>NUCLEOTIDE SEQUENCE [LARGE SCALE GENOMIC DNA]</scope>
    <source>
        <strain evidence="2 3">DSM 22343</strain>
    </source>
</reference>
<sequence length="111" mass="12205">MGYILRILLLYCGVIPFGFSIMTLMLMSGNLNLTILVVVAMSISGIAAGVLAAWDRHLPESFGKRYLPVVFPFGYTVMLWAVCMLVSGGFYGSYIWGGILSCKSHFSRLVL</sequence>
<evidence type="ECO:0000256" key="1">
    <source>
        <dbReference type="SAM" id="Phobius"/>
    </source>
</evidence>